<reference evidence="3" key="1">
    <citation type="submission" date="2022-01" db="EMBL/GenBank/DDBJ databases">
        <title>Whole genome-based taxonomy of the Shewanellaceae.</title>
        <authorList>
            <person name="Martin-Rodriguez A.J."/>
        </authorList>
    </citation>
    <scope>NUCLEOTIDE SEQUENCE</scope>
    <source>
        <strain evidence="3">DSM 23803</strain>
    </source>
</reference>
<dbReference type="Gene3D" id="3.40.1740.10">
    <property type="entry name" value="VC0467-like"/>
    <property type="match status" value="1"/>
</dbReference>
<sequence>MDSLKDHLLIAMPSLDDTFFERSVIYVCEHDEKGAMGIMVNRPIGVDVEELLDQMELNPSPEHMFTINEQVLIGGPVAPDRGFVIHTPQKNWINSVEISDYSMLTTSRDILSSIGTGKSPDNFIVALGYAGWGKDQLEQELAENTWLTIKASPELLFNGDPEQLWQSATQALGFDFWQMSTQIGHA</sequence>
<evidence type="ECO:0000256" key="2">
    <source>
        <dbReference type="HAMAP-Rule" id="MF_00758"/>
    </source>
</evidence>
<comment type="similarity">
    <text evidence="1 2">Belongs to the UPF0301 (AlgH) family.</text>
</comment>
<accession>A0A9X1Z4V1</accession>
<keyword evidence="4" id="KW-1185">Reference proteome</keyword>
<dbReference type="Proteomes" id="UP001139408">
    <property type="component" value="Unassembled WGS sequence"/>
</dbReference>
<dbReference type="AlphaFoldDB" id="A0A9X1Z4V1"/>
<organism evidence="3 4">
    <name type="scientific">Shewanella algicola</name>
    <dbReference type="NCBI Taxonomy" id="640633"/>
    <lineage>
        <taxon>Bacteria</taxon>
        <taxon>Pseudomonadati</taxon>
        <taxon>Pseudomonadota</taxon>
        <taxon>Gammaproteobacteria</taxon>
        <taxon>Alteromonadales</taxon>
        <taxon>Shewanellaceae</taxon>
        <taxon>Shewanella</taxon>
    </lineage>
</organism>
<dbReference type="Pfam" id="PF02622">
    <property type="entry name" value="DUF179"/>
    <property type="match status" value="1"/>
</dbReference>
<dbReference type="EMBL" id="JAKILJ010000028">
    <property type="protein sequence ID" value="MCL1106131.1"/>
    <property type="molecule type" value="Genomic_DNA"/>
</dbReference>
<evidence type="ECO:0000256" key="1">
    <source>
        <dbReference type="ARBA" id="ARBA00009600"/>
    </source>
</evidence>
<dbReference type="RefSeq" id="WP_188925640.1">
    <property type="nucleotide sequence ID" value="NZ_BMQI01000028.1"/>
</dbReference>
<protein>
    <recommendedName>
        <fullName evidence="2">UPF0301 protein L2749_12845</fullName>
    </recommendedName>
</protein>
<comment type="caution">
    <text evidence="3">The sequence shown here is derived from an EMBL/GenBank/DDBJ whole genome shotgun (WGS) entry which is preliminary data.</text>
</comment>
<evidence type="ECO:0000313" key="4">
    <source>
        <dbReference type="Proteomes" id="UP001139408"/>
    </source>
</evidence>
<name>A0A9X1Z4V1_9GAMM</name>
<dbReference type="GO" id="GO:0005829">
    <property type="term" value="C:cytosol"/>
    <property type="evidence" value="ECO:0007669"/>
    <property type="project" value="TreeGrafter"/>
</dbReference>
<dbReference type="PANTHER" id="PTHR30327:SF1">
    <property type="entry name" value="UPF0301 PROTEIN YQGE"/>
    <property type="match status" value="1"/>
</dbReference>
<dbReference type="InterPro" id="IPR003774">
    <property type="entry name" value="AlgH-like"/>
</dbReference>
<dbReference type="PANTHER" id="PTHR30327">
    <property type="entry name" value="UNCHARACTERIZED PROTEIN YQGE"/>
    <property type="match status" value="1"/>
</dbReference>
<dbReference type="SUPFAM" id="SSF143456">
    <property type="entry name" value="VC0467-like"/>
    <property type="match status" value="1"/>
</dbReference>
<proteinExistence type="inferred from homology"/>
<gene>
    <name evidence="3" type="ORF">L2749_12845</name>
</gene>
<evidence type="ECO:0000313" key="3">
    <source>
        <dbReference type="EMBL" id="MCL1106131.1"/>
    </source>
</evidence>
<dbReference type="NCBIfam" id="NF001266">
    <property type="entry name" value="PRK00228.1-1"/>
    <property type="match status" value="1"/>
</dbReference>
<dbReference type="HAMAP" id="MF_00758">
    <property type="entry name" value="UPF0301"/>
    <property type="match status" value="1"/>
</dbReference>